<feature type="compositionally biased region" description="Polar residues" evidence="1">
    <location>
        <begin position="80"/>
        <end position="91"/>
    </location>
</feature>
<organism evidence="2">
    <name type="scientific">Lotus japonicus</name>
    <name type="common">Lotus corniculatus var. japonicus</name>
    <dbReference type="NCBI Taxonomy" id="34305"/>
    <lineage>
        <taxon>Eukaryota</taxon>
        <taxon>Viridiplantae</taxon>
        <taxon>Streptophyta</taxon>
        <taxon>Embryophyta</taxon>
        <taxon>Tracheophyta</taxon>
        <taxon>Spermatophyta</taxon>
        <taxon>Magnoliopsida</taxon>
        <taxon>eudicotyledons</taxon>
        <taxon>Gunneridae</taxon>
        <taxon>Pentapetalae</taxon>
        <taxon>rosids</taxon>
        <taxon>fabids</taxon>
        <taxon>Fabales</taxon>
        <taxon>Fabaceae</taxon>
        <taxon>Papilionoideae</taxon>
        <taxon>50 kb inversion clade</taxon>
        <taxon>NPAAA clade</taxon>
        <taxon>Hologalegina</taxon>
        <taxon>robinioid clade</taxon>
        <taxon>Loteae</taxon>
        <taxon>Lotus</taxon>
    </lineage>
</organism>
<evidence type="ECO:0000256" key="1">
    <source>
        <dbReference type="SAM" id="MobiDB-lite"/>
    </source>
</evidence>
<name>I3SME3_LOTJA</name>
<dbReference type="PANTHER" id="PTHR48478:SF1">
    <property type="entry name" value="LECTIN-LIKE"/>
    <property type="match status" value="1"/>
</dbReference>
<dbReference type="OrthoDB" id="533833at2759"/>
<dbReference type="PANTHER" id="PTHR48478">
    <property type="entry name" value="LECTIN-LIKE"/>
    <property type="match status" value="1"/>
</dbReference>
<dbReference type="GO" id="GO:0030246">
    <property type="term" value="F:carbohydrate binding"/>
    <property type="evidence" value="ECO:0007669"/>
    <property type="project" value="InterPro"/>
</dbReference>
<dbReference type="OMA" id="WSWHPLK"/>
<dbReference type="InterPro" id="IPR025886">
    <property type="entry name" value="PP2-like"/>
</dbReference>
<sequence length="314" mass="36185">MGASQSQFESQPELHPQPQSQQVQQQSELHPEPQSRQLQPRPPRQLQPQSHEPTGREVRSKSRRETETLLLSPQAEYSRPSINSTRTEQNSTGLVKANENQSMISVKPRKELNFPHNYEHILKGADSPIDKSSREKLCDQLYAGVFLDHKTKKYWLERNSNSNCFMLYARALSITWAEDQNYWKWVPQNDESGTMIEVAELNRVCWLEVHGKFDTRKLSPGILYNVSFIVMLKDPAQGWEIPVNVRLVLPGGKKQQHNENLMDKLRARWIEIPVGEFVASEKDGGEMEISMYEYEGGMWKMGLVIKGISIKPKN</sequence>
<dbReference type="Pfam" id="PF14299">
    <property type="entry name" value="PP2"/>
    <property type="match status" value="1"/>
</dbReference>
<feature type="region of interest" description="Disordered" evidence="1">
    <location>
        <begin position="1"/>
        <end position="91"/>
    </location>
</feature>
<feature type="compositionally biased region" description="Basic and acidic residues" evidence="1">
    <location>
        <begin position="53"/>
        <end position="67"/>
    </location>
</feature>
<dbReference type="InterPro" id="IPR052147">
    <property type="entry name" value="PP2-like/Lectin"/>
</dbReference>
<dbReference type="GeneID" id="130710174"/>
<proteinExistence type="evidence at transcript level"/>
<dbReference type="AlphaFoldDB" id="I3SME3"/>
<evidence type="ECO:0000313" key="2">
    <source>
        <dbReference type="EMBL" id="AFK41435.1"/>
    </source>
</evidence>
<dbReference type="KEGG" id="lja:130710174"/>
<protein>
    <submittedName>
        <fullName evidence="2">Uncharacterized protein</fullName>
    </submittedName>
</protein>
<accession>I3SME3</accession>
<dbReference type="EMBL" id="BT141641">
    <property type="protein sequence ID" value="AFK41435.1"/>
    <property type="molecule type" value="mRNA"/>
</dbReference>
<feature type="compositionally biased region" description="Low complexity" evidence="1">
    <location>
        <begin position="16"/>
        <end position="27"/>
    </location>
</feature>
<dbReference type="RefSeq" id="XP_057415328.1">
    <property type="nucleotide sequence ID" value="XM_057559345.1"/>
</dbReference>
<feature type="compositionally biased region" description="Polar residues" evidence="1">
    <location>
        <begin position="1"/>
        <end position="10"/>
    </location>
</feature>
<reference evidence="2" key="1">
    <citation type="submission" date="2012-05" db="EMBL/GenBank/DDBJ databases">
        <authorList>
            <person name="Krishnakumar V."/>
            <person name="Cheung F."/>
            <person name="Xiao Y."/>
            <person name="Chan A."/>
            <person name="Moskal W.A."/>
            <person name="Town C.D."/>
        </authorList>
    </citation>
    <scope>NUCLEOTIDE SEQUENCE</scope>
</reference>